<gene>
    <name evidence="10" type="primary">guaD</name>
    <name evidence="10" type="ORF">D3877_11615</name>
</gene>
<dbReference type="PANTHER" id="PTHR11271">
    <property type="entry name" value="GUANINE DEAMINASE"/>
    <property type="match status" value="1"/>
</dbReference>
<evidence type="ECO:0000256" key="4">
    <source>
        <dbReference type="ARBA" id="ARBA00022723"/>
    </source>
</evidence>
<feature type="domain" description="Amidohydrolase-related" evidence="9">
    <location>
        <begin position="78"/>
        <end position="440"/>
    </location>
</feature>
<dbReference type="GO" id="GO:0005829">
    <property type="term" value="C:cytosol"/>
    <property type="evidence" value="ECO:0007669"/>
    <property type="project" value="TreeGrafter"/>
</dbReference>
<dbReference type="InterPro" id="IPR014311">
    <property type="entry name" value="Guanine_deaminase"/>
</dbReference>
<dbReference type="Pfam" id="PF01979">
    <property type="entry name" value="Amidohydro_1"/>
    <property type="match status" value="1"/>
</dbReference>
<evidence type="ECO:0000256" key="6">
    <source>
        <dbReference type="ARBA" id="ARBA00022833"/>
    </source>
</evidence>
<comment type="catalytic activity">
    <reaction evidence="8">
        <text>guanine + H2O + H(+) = xanthine + NH4(+)</text>
        <dbReference type="Rhea" id="RHEA:14665"/>
        <dbReference type="ChEBI" id="CHEBI:15377"/>
        <dbReference type="ChEBI" id="CHEBI:15378"/>
        <dbReference type="ChEBI" id="CHEBI:16235"/>
        <dbReference type="ChEBI" id="CHEBI:17712"/>
        <dbReference type="ChEBI" id="CHEBI:28938"/>
        <dbReference type="EC" id="3.5.4.3"/>
    </reaction>
</comment>
<dbReference type="Gene3D" id="3.20.20.140">
    <property type="entry name" value="Metal-dependent hydrolases"/>
    <property type="match status" value="1"/>
</dbReference>
<keyword evidence="6 8" id="KW-0862">Zinc</keyword>
<dbReference type="SUPFAM" id="SSF51556">
    <property type="entry name" value="Metallo-dependent hydrolases"/>
    <property type="match status" value="1"/>
</dbReference>
<dbReference type="PANTHER" id="PTHR11271:SF6">
    <property type="entry name" value="GUANINE DEAMINASE"/>
    <property type="match status" value="1"/>
</dbReference>
<keyword evidence="5 8" id="KW-0378">Hydrolase</keyword>
<comment type="pathway">
    <text evidence="1 8">Purine metabolism; guanine degradation; xanthine from guanine: step 1/1.</text>
</comment>
<dbReference type="Gene3D" id="2.30.40.10">
    <property type="entry name" value="Urease, subunit C, domain 1"/>
    <property type="match status" value="1"/>
</dbReference>
<dbReference type="InterPro" id="IPR006680">
    <property type="entry name" value="Amidohydro-rel"/>
</dbReference>
<comment type="caution">
    <text evidence="10">The sequence shown here is derived from an EMBL/GenBank/DDBJ whole genome shotgun (WGS) entry which is preliminary data.</text>
</comment>
<comment type="function">
    <text evidence="8">Catalyzes the hydrolytic deamination of guanine, producing xanthine and ammonia.</text>
</comment>
<accession>A0A418VUU0</accession>
<dbReference type="OrthoDB" id="9787621at2"/>
<dbReference type="GO" id="GO:0006147">
    <property type="term" value="P:guanine catabolic process"/>
    <property type="evidence" value="ECO:0007669"/>
    <property type="project" value="UniProtKB-UniRule"/>
</dbReference>
<evidence type="ECO:0000256" key="2">
    <source>
        <dbReference type="ARBA" id="ARBA00006745"/>
    </source>
</evidence>
<dbReference type="InterPro" id="IPR051607">
    <property type="entry name" value="Metallo-dep_hydrolases"/>
</dbReference>
<evidence type="ECO:0000313" key="10">
    <source>
        <dbReference type="EMBL" id="RJF80884.1"/>
    </source>
</evidence>
<dbReference type="EC" id="3.5.4.3" evidence="3 7"/>
<dbReference type="GO" id="GO:0008270">
    <property type="term" value="F:zinc ion binding"/>
    <property type="evidence" value="ECO:0007669"/>
    <property type="project" value="UniProtKB-UniRule"/>
</dbReference>
<dbReference type="FunFam" id="3.20.20.140:FF:000022">
    <property type="entry name" value="Guanine deaminase"/>
    <property type="match status" value="1"/>
</dbReference>
<evidence type="ECO:0000256" key="3">
    <source>
        <dbReference type="ARBA" id="ARBA00012781"/>
    </source>
</evidence>
<dbReference type="EMBL" id="QYUL01000002">
    <property type="protein sequence ID" value="RJF80884.1"/>
    <property type="molecule type" value="Genomic_DNA"/>
</dbReference>
<evidence type="ECO:0000256" key="5">
    <source>
        <dbReference type="ARBA" id="ARBA00022801"/>
    </source>
</evidence>
<evidence type="ECO:0000256" key="1">
    <source>
        <dbReference type="ARBA" id="ARBA00004984"/>
    </source>
</evidence>
<keyword evidence="11" id="KW-1185">Reference proteome</keyword>
<comment type="cofactor">
    <cofactor evidence="8">
        <name>Zn(2+)</name>
        <dbReference type="ChEBI" id="CHEBI:29105"/>
    </cofactor>
    <text evidence="8">Binds 1 zinc ion per subunit.</text>
</comment>
<dbReference type="RefSeq" id="WP_119830972.1">
    <property type="nucleotide sequence ID" value="NZ_QYUL01000002.1"/>
</dbReference>
<sequence length="451" mass="49038">MNATDLSPAPPRFTALRGRLLSFRRAPTGPGDADSHVCIPDGLLLIADGRIQAVGTYADLKDQIPAGVAVDHHPDGLILPGFIDTHIHFPQTQVIASYGAQLLDWLEKYTFIEEQKYADPAHAAAGARFFLDELLRNGTTTAAAYGSVHPQSVDALFAEAERRGAGLIAGKVMMDRHAPAALTDSAESGYADSKALIERWHRRGRQRYAVTPRFAITSTEAQLEAAGALLREHPGVHMQTHLSENLDEIATVRRLFPTARDYTDVYDRFGLLGPTSLFGHCIHLSEEEMRRLSDSGSVAVFCPTSNLFIGSGLFDRAALSRADRPVRQSLATDVGGGTSYSMLRTAGEAYKVLQMRGQNLSALAAFDLMTRGNAAALGMADEIGTLEPGRWADLVVLDARATPAMRHRMNAIDGDLEEELFVLMILGDDRAVTHTYLRGEKAYDRAAPTAE</sequence>
<protein>
    <recommendedName>
        <fullName evidence="3 7">Guanine deaminase</fullName>
        <shortName evidence="8">Guanase</shortName>
        <ecNumber evidence="3 7">3.5.4.3</ecNumber>
    </recommendedName>
    <alternativeName>
        <fullName evidence="8">Guanine aminohydrolase</fullName>
    </alternativeName>
</protein>
<dbReference type="GO" id="GO:0008892">
    <property type="term" value="F:guanine deaminase activity"/>
    <property type="evidence" value="ECO:0007669"/>
    <property type="project" value="UniProtKB-UniRule"/>
</dbReference>
<reference evidence="10 11" key="1">
    <citation type="submission" date="2018-09" db="EMBL/GenBank/DDBJ databases">
        <authorList>
            <person name="Zhu H."/>
        </authorList>
    </citation>
    <scope>NUCLEOTIDE SEQUENCE [LARGE SCALE GENOMIC DNA]</scope>
    <source>
        <strain evidence="10 11">K2W22B-5</strain>
    </source>
</reference>
<dbReference type="InterPro" id="IPR011059">
    <property type="entry name" value="Metal-dep_hydrolase_composite"/>
</dbReference>
<evidence type="ECO:0000313" key="11">
    <source>
        <dbReference type="Proteomes" id="UP000283458"/>
    </source>
</evidence>
<dbReference type="InterPro" id="IPR032466">
    <property type="entry name" value="Metal_Hydrolase"/>
</dbReference>
<dbReference type="NCBIfam" id="NF006679">
    <property type="entry name" value="PRK09228.1"/>
    <property type="match status" value="1"/>
</dbReference>
<dbReference type="NCBIfam" id="TIGR02967">
    <property type="entry name" value="guan_deamin"/>
    <property type="match status" value="1"/>
</dbReference>
<evidence type="ECO:0000256" key="7">
    <source>
        <dbReference type="NCBIfam" id="TIGR02967"/>
    </source>
</evidence>
<proteinExistence type="inferred from homology"/>
<dbReference type="UniPathway" id="UPA00603">
    <property type="reaction ID" value="UER00660"/>
</dbReference>
<organism evidence="10 11">
    <name type="scientific">Azospirillum cavernae</name>
    <dbReference type="NCBI Taxonomy" id="2320860"/>
    <lineage>
        <taxon>Bacteria</taxon>
        <taxon>Pseudomonadati</taxon>
        <taxon>Pseudomonadota</taxon>
        <taxon>Alphaproteobacteria</taxon>
        <taxon>Rhodospirillales</taxon>
        <taxon>Azospirillaceae</taxon>
        <taxon>Azospirillum</taxon>
    </lineage>
</organism>
<evidence type="ECO:0000259" key="9">
    <source>
        <dbReference type="Pfam" id="PF01979"/>
    </source>
</evidence>
<dbReference type="AlphaFoldDB" id="A0A418VUU0"/>
<evidence type="ECO:0000256" key="8">
    <source>
        <dbReference type="RuleBase" id="RU366009"/>
    </source>
</evidence>
<dbReference type="SUPFAM" id="SSF51338">
    <property type="entry name" value="Composite domain of metallo-dependent hydrolases"/>
    <property type="match status" value="1"/>
</dbReference>
<name>A0A418VUU0_9PROT</name>
<dbReference type="Proteomes" id="UP000283458">
    <property type="component" value="Unassembled WGS sequence"/>
</dbReference>
<comment type="similarity">
    <text evidence="2 8">Belongs to the metallo-dependent hydrolases superfamily. ATZ/TRZ family.</text>
</comment>
<keyword evidence="4 8" id="KW-0479">Metal-binding</keyword>